<reference evidence="8 9" key="1">
    <citation type="submission" date="2016-10" db="EMBL/GenBank/DDBJ databases">
        <authorList>
            <person name="Varghese N."/>
            <person name="Submissions S."/>
        </authorList>
    </citation>
    <scope>NUCLEOTIDE SEQUENCE [LARGE SCALE GENOMIC DNA]</scope>
    <source>
        <strain evidence="8 9">DSM 17997</strain>
    </source>
</reference>
<dbReference type="Pfam" id="PF13424">
    <property type="entry name" value="TPR_12"/>
    <property type="match status" value="1"/>
</dbReference>
<dbReference type="Gene3D" id="1.10.10.10">
    <property type="entry name" value="Winged helix-like DNA-binding domain superfamily/Winged helix DNA-binding domain"/>
    <property type="match status" value="1"/>
</dbReference>
<dbReference type="EMBL" id="FNQC01000007">
    <property type="protein sequence ID" value="SDZ19498.1"/>
    <property type="molecule type" value="Genomic_DNA"/>
</dbReference>
<gene>
    <name evidence="8" type="ORF">SAMN05444412_107133</name>
</gene>
<keyword evidence="7" id="KW-1133">Transmembrane helix</keyword>
<comment type="caution">
    <text evidence="8">The sequence shown here is derived from an EMBL/GenBank/DDBJ whole genome shotgun (WGS) entry which is preliminary data.</text>
</comment>
<evidence type="ECO:0000313" key="8">
    <source>
        <dbReference type="EMBL" id="SDZ19498.1"/>
    </source>
</evidence>
<keyword evidence="7" id="KW-0812">Transmembrane</keyword>
<evidence type="ECO:0000313" key="9">
    <source>
        <dbReference type="Proteomes" id="UP000199663"/>
    </source>
</evidence>
<dbReference type="PANTHER" id="PTHR46630:SF1">
    <property type="entry name" value="TETRATRICOPEPTIDE REPEAT PROTEIN 29"/>
    <property type="match status" value="1"/>
</dbReference>
<dbReference type="Pfam" id="PF13181">
    <property type="entry name" value="TPR_8"/>
    <property type="match status" value="1"/>
</dbReference>
<comment type="subcellular location">
    <subcellularLocation>
        <location evidence="1">Cytoplasm</location>
    </subcellularLocation>
</comment>
<dbReference type="InterPro" id="IPR019734">
    <property type="entry name" value="TPR_rpt"/>
</dbReference>
<dbReference type="GO" id="GO:0003677">
    <property type="term" value="F:DNA binding"/>
    <property type="evidence" value="ECO:0007669"/>
    <property type="project" value="UniProtKB-KW"/>
</dbReference>
<dbReference type="Gene3D" id="1.25.40.10">
    <property type="entry name" value="Tetratricopeptide repeat domain"/>
    <property type="match status" value="2"/>
</dbReference>
<dbReference type="InterPro" id="IPR011990">
    <property type="entry name" value="TPR-like_helical_dom_sf"/>
</dbReference>
<evidence type="ECO:0000256" key="2">
    <source>
        <dbReference type="ARBA" id="ARBA00022490"/>
    </source>
</evidence>
<dbReference type="PROSITE" id="PS50005">
    <property type="entry name" value="TPR"/>
    <property type="match status" value="1"/>
</dbReference>
<dbReference type="Proteomes" id="UP000199663">
    <property type="component" value="Unassembled WGS sequence"/>
</dbReference>
<dbReference type="InterPro" id="IPR036388">
    <property type="entry name" value="WH-like_DNA-bd_sf"/>
</dbReference>
<dbReference type="InterPro" id="IPR016032">
    <property type="entry name" value="Sig_transdc_resp-reg_C-effctor"/>
</dbReference>
<evidence type="ECO:0000256" key="7">
    <source>
        <dbReference type="SAM" id="Phobius"/>
    </source>
</evidence>
<proteinExistence type="inferred from homology"/>
<feature type="repeat" description="TPR" evidence="6">
    <location>
        <begin position="192"/>
        <end position="225"/>
    </location>
</feature>
<dbReference type="RefSeq" id="WP_019597748.1">
    <property type="nucleotide sequence ID" value="NZ_FNQC01000007.1"/>
</dbReference>
<feature type="transmembrane region" description="Helical" evidence="7">
    <location>
        <begin position="343"/>
        <end position="362"/>
    </location>
</feature>
<evidence type="ECO:0000256" key="3">
    <source>
        <dbReference type="ARBA" id="ARBA00022737"/>
    </source>
</evidence>
<organism evidence="8 9">
    <name type="scientific">Rhodonellum ikkaensis</name>
    <dbReference type="NCBI Taxonomy" id="336829"/>
    <lineage>
        <taxon>Bacteria</taxon>
        <taxon>Pseudomonadati</taxon>
        <taxon>Bacteroidota</taxon>
        <taxon>Cytophagia</taxon>
        <taxon>Cytophagales</taxon>
        <taxon>Cytophagaceae</taxon>
        <taxon>Rhodonellum</taxon>
    </lineage>
</organism>
<evidence type="ECO:0000256" key="4">
    <source>
        <dbReference type="ARBA" id="ARBA00022803"/>
    </source>
</evidence>
<dbReference type="InterPro" id="IPR051476">
    <property type="entry name" value="Bac_ResReg_Asp_Phosphatase"/>
</dbReference>
<keyword evidence="9" id="KW-1185">Reference proteome</keyword>
<comment type="similarity">
    <text evidence="5">Belongs to the Rap family.</text>
</comment>
<accession>A0A1H3R2P1</accession>
<evidence type="ECO:0000256" key="5">
    <source>
        <dbReference type="ARBA" id="ARBA00038253"/>
    </source>
</evidence>
<evidence type="ECO:0000256" key="6">
    <source>
        <dbReference type="PROSITE-ProRule" id="PRU00339"/>
    </source>
</evidence>
<dbReference type="SUPFAM" id="SSF46894">
    <property type="entry name" value="C-terminal effector domain of the bipartite response regulators"/>
    <property type="match status" value="1"/>
</dbReference>
<keyword evidence="3" id="KW-0677">Repeat</keyword>
<dbReference type="PANTHER" id="PTHR46630">
    <property type="entry name" value="TETRATRICOPEPTIDE REPEAT PROTEIN 29"/>
    <property type="match status" value="1"/>
</dbReference>
<keyword evidence="8" id="KW-0238">DNA-binding</keyword>
<evidence type="ECO:0000256" key="1">
    <source>
        <dbReference type="ARBA" id="ARBA00004496"/>
    </source>
</evidence>
<sequence>MNFCLLRGLFGVVLVLWCFLVEGAEDQLKNASVQRLLMQAKTKMFLAPDSSYYFATEALKVSGESDDKLTEGLILQFLGEILFQQGIYAESGERFLAAADIFKAFGSANYLVENYNFQGRILYKTKNAKISLEMHQLAYELAIDCGDLIGQAKSLGWIGSMHEKSGDYPKALYYQWKSLGVFRRQEMGYLSSQIMENLGSIYEDSENFDSALFYFDAAYQLNLQTGDSLKLISNINNLGDIYRKQGRLEEALTNSLMALQISRLYNDIYQESSALRDISKIYKDKEDFKTSLSYLDTSRMVYQEIFSLESARQLALMEQLSHVKLKDQQISELKYSQVLDKKLKFLLVLLTLLVLGLSLVFYSRQKIKSKSAEELLFHQKKNLYHQQKLMEKEVYHVQLKEQKMADELELNSKSLLAQTLHLIDKNKILEEIRKKLQQTVEDDSKEQKKKIRNLIKMIDFNFVQDTDWDSFRKNFEKVHENFFHQLNGFSQHLTPSDLRLASLMRLNMSSKDIASILGISPESLRISRYRLRKKLNLPKGESLQQFILGI</sequence>
<keyword evidence="2" id="KW-0963">Cytoplasm</keyword>
<keyword evidence="7" id="KW-0472">Membrane</keyword>
<name>A0A1H3R2P1_9BACT</name>
<dbReference type="SUPFAM" id="SSF48452">
    <property type="entry name" value="TPR-like"/>
    <property type="match status" value="2"/>
</dbReference>
<keyword evidence="4 6" id="KW-0802">TPR repeat</keyword>
<protein>
    <submittedName>
        <fullName evidence="8">DNA-binding transcriptional regulator, CsgD family</fullName>
    </submittedName>
</protein>